<evidence type="ECO:0000313" key="2">
    <source>
        <dbReference type="EMBL" id="SEM39742.1"/>
    </source>
</evidence>
<keyword evidence="1" id="KW-0472">Membrane</keyword>
<keyword evidence="1" id="KW-1133">Transmembrane helix</keyword>
<feature type="transmembrane region" description="Helical" evidence="1">
    <location>
        <begin position="48"/>
        <end position="70"/>
    </location>
</feature>
<evidence type="ECO:0000256" key="1">
    <source>
        <dbReference type="SAM" id="Phobius"/>
    </source>
</evidence>
<dbReference type="AlphaFoldDB" id="A0A1H7Y0R8"/>
<sequence length="75" mass="7866">MSTAVSVFRVVQIVVTITGLVWILTGAIDFFGGRNNNDSMRQEKGSNGMVNGAALGVIGASVCQAIITYLNSISM</sequence>
<evidence type="ECO:0000313" key="3">
    <source>
        <dbReference type="Proteomes" id="UP000182764"/>
    </source>
</evidence>
<keyword evidence="1" id="KW-0812">Transmembrane</keyword>
<reference evidence="2 3" key="1">
    <citation type="submission" date="2016-10" db="EMBL/GenBank/DDBJ databases">
        <authorList>
            <person name="de Groot N.N."/>
        </authorList>
    </citation>
    <scope>NUCLEOTIDE SEQUENCE [LARGE SCALE GENOMIC DNA]</scope>
    <source>
        <strain evidence="2 3">VTM1R29</strain>
    </source>
</reference>
<proteinExistence type="predicted"/>
<accession>A0A1H7Y0R8</accession>
<protein>
    <submittedName>
        <fullName evidence="2">Uncharacterized protein</fullName>
    </submittedName>
</protein>
<gene>
    <name evidence="2" type="ORF">SAMN04487839_1252</name>
</gene>
<name>A0A1H7Y0R8_9STRE</name>
<feature type="transmembrane region" description="Helical" evidence="1">
    <location>
        <begin position="7"/>
        <end position="28"/>
    </location>
</feature>
<dbReference type="Proteomes" id="UP000182764">
    <property type="component" value="Unassembled WGS sequence"/>
</dbReference>
<dbReference type="EMBL" id="FOBM01000025">
    <property type="protein sequence ID" value="SEM39742.1"/>
    <property type="molecule type" value="Genomic_DNA"/>
</dbReference>
<organism evidence="2 3">
    <name type="scientific">Streptococcus gallolyticus</name>
    <dbReference type="NCBI Taxonomy" id="315405"/>
    <lineage>
        <taxon>Bacteria</taxon>
        <taxon>Bacillati</taxon>
        <taxon>Bacillota</taxon>
        <taxon>Bacilli</taxon>
        <taxon>Lactobacillales</taxon>
        <taxon>Streptococcaceae</taxon>
        <taxon>Streptococcus</taxon>
    </lineage>
</organism>
<dbReference type="RefSeq" id="WP_074596931.1">
    <property type="nucleotide sequence ID" value="NZ_FNUH01000015.1"/>
</dbReference>